<name>A0ACC3ZB72_COLTU</name>
<dbReference type="EMBL" id="VUJX02000002">
    <property type="protein sequence ID" value="KAL0941372.1"/>
    <property type="molecule type" value="Genomic_DNA"/>
</dbReference>
<comment type="caution">
    <text evidence="1">The sequence shown here is derived from an EMBL/GenBank/DDBJ whole genome shotgun (WGS) entry which is preliminary data.</text>
</comment>
<sequence>MTVASRLSASTATSGFSPGTRYDWNLTTVPQRYLQGQTVNLTQGHAIGGSSTVNAMIFDRGMPSNYDAWEAFGNPGWGFDGILPYFKKSESFTAAPPDHALLYGLTHEPSCHGYDGPVKSSYLAWSHPNNSMLSPSLSNFLNAMHGLGVSSPVDQGCNPLGAYLTTHSIDPRNQSRSSARTSYYDYIFDRPNLDIVAGHYVTRIILENESGKMTAKGVEFSTGPESVLQNVLARKEVIIAAGALNTPKLLQLSGIGPASVLSKAGVKTVVDLPGVGANLQDHPFGLLLASLNPEIPGNSDLDNTTFDAEQRDLYYNERKGRWTDTIAEALAFIPLNNFTTASEASNLLSIVKNNSAQYLSQGIDQTVKNGYEKQVEQILSMHEKGSTAAMELLYVDGGRSVVNILMHPLSRGTVSITSPDPFSQPMIDPRYFSHPYDGDVLVESLRFNRKLLATEPVQALGAVETLPGKETESDADILKFIKGITSTEFHYTGTCAMLPKTLGGVVSPDLRVYGVEGLRVVDASIMPLLPSAHTQATVYAIAEKVCSHFYMLYFSSY</sequence>
<gene>
    <name evidence="1" type="ORF">CTRU02_204135</name>
</gene>
<reference evidence="1 2" key="1">
    <citation type="journal article" date="2020" name="Phytopathology">
        <title>Genome Sequence Resources of Colletotrichum truncatum, C. plurivorum, C. musicola, and C. sojae: Four Species Pathogenic to Soybean (Glycine max).</title>
        <authorList>
            <person name="Rogerio F."/>
            <person name="Boufleur T.R."/>
            <person name="Ciampi-Guillardi M."/>
            <person name="Sukno S.A."/>
            <person name="Thon M.R."/>
            <person name="Massola Junior N.S."/>
            <person name="Baroncelli R."/>
        </authorList>
    </citation>
    <scope>NUCLEOTIDE SEQUENCE [LARGE SCALE GENOMIC DNA]</scope>
    <source>
        <strain evidence="1 2">CMES1059</strain>
    </source>
</reference>
<keyword evidence="2" id="KW-1185">Reference proteome</keyword>
<accession>A0ACC3ZB72</accession>
<dbReference type="Proteomes" id="UP000805649">
    <property type="component" value="Unassembled WGS sequence"/>
</dbReference>
<proteinExistence type="predicted"/>
<organism evidence="1 2">
    <name type="scientific">Colletotrichum truncatum</name>
    <name type="common">Anthracnose fungus</name>
    <name type="synonym">Colletotrichum capsici</name>
    <dbReference type="NCBI Taxonomy" id="5467"/>
    <lineage>
        <taxon>Eukaryota</taxon>
        <taxon>Fungi</taxon>
        <taxon>Dikarya</taxon>
        <taxon>Ascomycota</taxon>
        <taxon>Pezizomycotina</taxon>
        <taxon>Sordariomycetes</taxon>
        <taxon>Hypocreomycetidae</taxon>
        <taxon>Glomerellales</taxon>
        <taxon>Glomerellaceae</taxon>
        <taxon>Colletotrichum</taxon>
        <taxon>Colletotrichum truncatum species complex</taxon>
    </lineage>
</organism>
<protein>
    <submittedName>
        <fullName evidence="1">Choline dehydrogenase</fullName>
    </submittedName>
</protein>
<evidence type="ECO:0000313" key="2">
    <source>
        <dbReference type="Proteomes" id="UP000805649"/>
    </source>
</evidence>
<evidence type="ECO:0000313" key="1">
    <source>
        <dbReference type="EMBL" id="KAL0941372.1"/>
    </source>
</evidence>